<evidence type="ECO:0000313" key="2">
    <source>
        <dbReference type="Proteomes" id="UP000019373"/>
    </source>
</evidence>
<evidence type="ECO:0000313" key="1">
    <source>
        <dbReference type="EMBL" id="ERF73828.1"/>
    </source>
</evidence>
<dbReference type="AlphaFoldDB" id="U1GNG0"/>
<sequence>MTYRALSTSSSSIHSTNTSSSATSLLQELHPLPSPDSSVPQPNFALSDIVFVVGEGDSSREICEIVDIGYKASEQCYVYDCTPRYNPALQGLFLCRDSDLRKPIFLVGDEVGAAGQQDGMRVLDVRYWSGRFCYKIGKVEGKEHIKAAEDPDELLLEEEELLRMVEQRFQENKRP</sequence>
<accession>U1GNG0</accession>
<reference evidence="2" key="1">
    <citation type="journal article" date="2014" name="BMC Genomics">
        <title>Genome characteristics reveal the impact of lichenization on lichen-forming fungus Endocarpon pusillum Hedwig (Verrucariales, Ascomycota).</title>
        <authorList>
            <person name="Wang Y.-Y."/>
            <person name="Liu B."/>
            <person name="Zhang X.-Y."/>
            <person name="Zhou Q.-M."/>
            <person name="Zhang T."/>
            <person name="Li H."/>
            <person name="Yu Y.-F."/>
            <person name="Zhang X.-L."/>
            <person name="Hao X.-Y."/>
            <person name="Wang M."/>
            <person name="Wang L."/>
            <person name="Wei J.-C."/>
        </authorList>
    </citation>
    <scope>NUCLEOTIDE SEQUENCE [LARGE SCALE GENOMIC DNA]</scope>
    <source>
        <strain evidence="2">Z07020 / HMAS-L-300199</strain>
    </source>
</reference>
<dbReference type="OrthoDB" id="10316600at2759"/>
<proteinExistence type="predicted"/>
<dbReference type="Proteomes" id="UP000019373">
    <property type="component" value="Unassembled WGS sequence"/>
</dbReference>
<protein>
    <submittedName>
        <fullName evidence="1">Uncharacterized protein</fullName>
    </submittedName>
</protein>
<gene>
    <name evidence="1" type="ORF">EPUS_05533</name>
</gene>
<keyword evidence="2" id="KW-1185">Reference proteome</keyword>
<dbReference type="EMBL" id="KE720921">
    <property type="protein sequence ID" value="ERF73828.1"/>
    <property type="molecule type" value="Genomic_DNA"/>
</dbReference>
<dbReference type="GeneID" id="19240481"/>
<dbReference type="HOGENOM" id="CLU_1532535_0_0_1"/>
<name>U1GNG0_ENDPU</name>
<organism evidence="1 2">
    <name type="scientific">Endocarpon pusillum (strain Z07020 / HMAS-L-300199)</name>
    <name type="common">Lichen-forming fungus</name>
    <dbReference type="NCBI Taxonomy" id="1263415"/>
    <lineage>
        <taxon>Eukaryota</taxon>
        <taxon>Fungi</taxon>
        <taxon>Dikarya</taxon>
        <taxon>Ascomycota</taxon>
        <taxon>Pezizomycotina</taxon>
        <taxon>Eurotiomycetes</taxon>
        <taxon>Chaetothyriomycetidae</taxon>
        <taxon>Verrucariales</taxon>
        <taxon>Verrucariaceae</taxon>
        <taxon>Endocarpon</taxon>
    </lineage>
</organism>
<dbReference type="RefSeq" id="XP_007800529.1">
    <property type="nucleotide sequence ID" value="XM_007802338.1"/>
</dbReference>